<evidence type="ECO:0000313" key="1">
    <source>
        <dbReference type="EMBL" id="WNQ11162.1"/>
    </source>
</evidence>
<protein>
    <submittedName>
        <fullName evidence="1">Uncharacterized protein</fullName>
    </submittedName>
</protein>
<evidence type="ECO:0000313" key="2">
    <source>
        <dbReference type="Proteomes" id="UP001305702"/>
    </source>
</evidence>
<dbReference type="RefSeq" id="WP_315604938.1">
    <property type="nucleotide sequence ID" value="NZ_CP130318.1"/>
</dbReference>
<keyword evidence="2" id="KW-1185">Reference proteome</keyword>
<reference evidence="1 2" key="1">
    <citation type="submission" date="2022-02" db="EMBL/GenBank/DDBJ databases">
        <title>Paenibacillus sp. MBLB1776 Whole Genome Shotgun Sequencing.</title>
        <authorList>
            <person name="Hwang C.Y."/>
            <person name="Cho E.-S."/>
            <person name="Seo M.-J."/>
        </authorList>
    </citation>
    <scope>NUCLEOTIDE SEQUENCE [LARGE SCALE GENOMIC DNA]</scope>
    <source>
        <strain evidence="1 2">MBLB1776</strain>
    </source>
</reference>
<dbReference type="EMBL" id="CP130318">
    <property type="protein sequence ID" value="WNQ11162.1"/>
    <property type="molecule type" value="Genomic_DNA"/>
</dbReference>
<organism evidence="1 2">
    <name type="scientific">Paenibacillus aurantius</name>
    <dbReference type="NCBI Taxonomy" id="2918900"/>
    <lineage>
        <taxon>Bacteria</taxon>
        <taxon>Bacillati</taxon>
        <taxon>Bacillota</taxon>
        <taxon>Bacilli</taxon>
        <taxon>Bacillales</taxon>
        <taxon>Paenibacillaceae</taxon>
        <taxon>Paenibacillus</taxon>
    </lineage>
</organism>
<proteinExistence type="predicted"/>
<gene>
    <name evidence="1" type="ORF">MJA45_26775</name>
</gene>
<sequence>MKGYTHRVVWHSAMSIEAKRLLADQLLGRFVPASRLLKLTYWPGDYAYEGNPYCAASTYGVRRLERFACSRKSLDPGMEQLVCPVTEETARVMMAYEHDHHGHILPYFHLELYGPKGERMLYSGDFGDDLLVHAGSADLPELQCIKFG</sequence>
<dbReference type="KEGG" id="paun:MJA45_26775"/>
<dbReference type="Proteomes" id="UP001305702">
    <property type="component" value="Chromosome"/>
</dbReference>
<name>A0AA96LGP1_9BACL</name>
<accession>A0AA96LGP1</accession>
<dbReference type="AlphaFoldDB" id="A0AA96LGP1"/>